<dbReference type="RefSeq" id="WP_034771671.1">
    <property type="nucleotide sequence ID" value="NZ_CCRF01000068.1"/>
</dbReference>
<dbReference type="EMBL" id="CCRF01000068">
    <property type="protein sequence ID" value="CEE02294.1"/>
    <property type="molecule type" value="Genomic_DNA"/>
</dbReference>
<evidence type="ECO:0000256" key="1">
    <source>
        <dbReference type="SAM" id="Phobius"/>
    </source>
</evidence>
<evidence type="ECO:0000313" key="2">
    <source>
        <dbReference type="EMBL" id="CEE02294.1"/>
    </source>
</evidence>
<reference evidence="2 3" key="1">
    <citation type="submission" date="2014-07" db="EMBL/GenBank/DDBJ databases">
        <authorList>
            <person name="Wibberg Daniel"/>
        </authorList>
    </citation>
    <scope>NUCLEOTIDE SEQUENCE [LARGE SCALE GENOMIC DNA]</scope>
</reference>
<dbReference type="AlphaFoldDB" id="A0A090KUB5"/>
<protein>
    <submittedName>
        <fullName evidence="2">Uncharacterized protein</fullName>
    </submittedName>
</protein>
<dbReference type="Proteomes" id="UP000040576">
    <property type="component" value="Unassembled WGS sequence"/>
</dbReference>
<keyword evidence="1" id="KW-1133">Transmembrane helix</keyword>
<proteinExistence type="predicted"/>
<keyword evidence="1" id="KW-0812">Transmembrane</keyword>
<evidence type="ECO:0000313" key="3">
    <source>
        <dbReference type="Proteomes" id="UP000040576"/>
    </source>
</evidence>
<keyword evidence="3" id="KW-1185">Reference proteome</keyword>
<organism evidence="2 3">
    <name type="scientific">Caldibacillus thermoamylovorans</name>
    <dbReference type="NCBI Taxonomy" id="35841"/>
    <lineage>
        <taxon>Bacteria</taxon>
        <taxon>Bacillati</taxon>
        <taxon>Bacillota</taxon>
        <taxon>Bacilli</taxon>
        <taxon>Bacillales</taxon>
        <taxon>Bacillaceae</taxon>
        <taxon>Caldibacillus</taxon>
    </lineage>
</organism>
<name>A0A090KUB5_9BACI</name>
<feature type="transmembrane region" description="Helical" evidence="1">
    <location>
        <begin position="37"/>
        <end position="56"/>
    </location>
</feature>
<accession>A0A090KUB5</accession>
<gene>
    <name evidence="2" type="ORF">BT1A1_2476</name>
</gene>
<sequence length="81" mass="9339">MKNRCILSLLICCFLLYYALPELQLHGNSLSVYFSWTWLSLLIMAFAGNLAAVLFSPKKSKQVPHKINQKSRGKVKYYQRG</sequence>
<keyword evidence="1" id="KW-0472">Membrane</keyword>